<dbReference type="KEGG" id="lamb:KBB96_12815"/>
<dbReference type="SUPFAM" id="SSF103025">
    <property type="entry name" value="Folate-binding domain"/>
    <property type="match status" value="1"/>
</dbReference>
<evidence type="ECO:0000313" key="3">
    <source>
        <dbReference type="Proteomes" id="UP000676169"/>
    </source>
</evidence>
<accession>A0A975G5L0</accession>
<dbReference type="InterPro" id="IPR017703">
    <property type="entry name" value="YgfZ/GCV_T_CS"/>
</dbReference>
<organism evidence="2 3">
    <name type="scientific">Luteolibacter ambystomatis</name>
    <dbReference type="NCBI Taxonomy" id="2824561"/>
    <lineage>
        <taxon>Bacteria</taxon>
        <taxon>Pseudomonadati</taxon>
        <taxon>Verrucomicrobiota</taxon>
        <taxon>Verrucomicrobiia</taxon>
        <taxon>Verrucomicrobiales</taxon>
        <taxon>Verrucomicrobiaceae</taxon>
        <taxon>Luteolibacter</taxon>
    </lineage>
</organism>
<keyword evidence="3" id="KW-1185">Reference proteome</keyword>
<dbReference type="EMBL" id="CP073100">
    <property type="protein sequence ID" value="QUE49752.1"/>
    <property type="molecule type" value="Genomic_DNA"/>
</dbReference>
<dbReference type="InterPro" id="IPR027266">
    <property type="entry name" value="TrmE/GcvT-like"/>
</dbReference>
<sequence>MSSAEPRRLELPAPVLLEVRGPDGSRYLNGQVTQDVRLAGDATKSLHACVTDAKGKLQFRVAIHGRPGGVLRVSCDHEGADGLLMRLDRYLIADDAEIVDISEEWKRIHVTGGEAPVCEGNAYAVAINRISVPGWDVWIPCGESHPAENLPAWSSDETEAARIAAGIPAWGKELEAGMLPPEAGLDRTDISYAKGCYIGQEVISRIKSAGKVNRRLTKLVVPESVACVAGDALLTAEGTEAGVITSVSPIVANARRVLLGYVKRSVEGQGLRLADQTPVEIIAK</sequence>
<name>A0A975G5L0_9BACT</name>
<keyword evidence="1" id="KW-0809">Transit peptide</keyword>
<dbReference type="Proteomes" id="UP000676169">
    <property type="component" value="Chromosome"/>
</dbReference>
<gene>
    <name evidence="2" type="ORF">KBB96_12815</name>
</gene>
<evidence type="ECO:0000313" key="2">
    <source>
        <dbReference type="EMBL" id="QUE49752.1"/>
    </source>
</evidence>
<evidence type="ECO:0008006" key="4">
    <source>
        <dbReference type="Google" id="ProtNLM"/>
    </source>
</evidence>
<evidence type="ECO:0000256" key="1">
    <source>
        <dbReference type="ARBA" id="ARBA00022946"/>
    </source>
</evidence>
<reference evidence="2" key="1">
    <citation type="submission" date="2021-04" db="EMBL/GenBank/DDBJ databases">
        <title>Luteolibacter sp. 32A isolated from the skin of an Anderson's salamander (Ambystoma andersonii).</title>
        <authorList>
            <person name="Spergser J."/>
            <person name="Busse H.-J."/>
        </authorList>
    </citation>
    <scope>NUCLEOTIDE SEQUENCE</scope>
    <source>
        <strain evidence="2">32A</strain>
    </source>
</reference>
<proteinExistence type="predicted"/>
<dbReference type="PIRSF" id="PIRSF006487">
    <property type="entry name" value="GcvT"/>
    <property type="match status" value="1"/>
</dbReference>
<dbReference type="GO" id="GO:0016226">
    <property type="term" value="P:iron-sulfur cluster assembly"/>
    <property type="evidence" value="ECO:0007669"/>
    <property type="project" value="TreeGrafter"/>
</dbReference>
<dbReference type="AlphaFoldDB" id="A0A975G5L0"/>
<dbReference type="Gene3D" id="3.30.1360.120">
    <property type="entry name" value="Probable tRNA modification gtpase trme, domain 1"/>
    <property type="match status" value="2"/>
</dbReference>
<dbReference type="NCBIfam" id="TIGR03317">
    <property type="entry name" value="ygfZ_signature"/>
    <property type="match status" value="1"/>
</dbReference>
<dbReference type="InterPro" id="IPR045179">
    <property type="entry name" value="YgfZ/GcvT"/>
</dbReference>
<dbReference type="PANTHER" id="PTHR22602">
    <property type="entry name" value="TRANSFERASE CAF17, MITOCHONDRIAL-RELATED"/>
    <property type="match status" value="1"/>
</dbReference>
<protein>
    <recommendedName>
        <fullName evidence="4">Folate-binding protein</fullName>
    </recommendedName>
</protein>
<dbReference type="PANTHER" id="PTHR22602:SF0">
    <property type="entry name" value="TRANSFERASE CAF17, MITOCHONDRIAL-RELATED"/>
    <property type="match status" value="1"/>
</dbReference>
<dbReference type="RefSeq" id="WP_211629841.1">
    <property type="nucleotide sequence ID" value="NZ_CP073100.1"/>
</dbReference>